<accession>A0A9P0HD51</accession>
<dbReference type="Proteomes" id="UP001152798">
    <property type="component" value="Chromosome 4"/>
</dbReference>
<organism evidence="1 2">
    <name type="scientific">Nezara viridula</name>
    <name type="common">Southern green stink bug</name>
    <name type="synonym">Cimex viridulus</name>
    <dbReference type="NCBI Taxonomy" id="85310"/>
    <lineage>
        <taxon>Eukaryota</taxon>
        <taxon>Metazoa</taxon>
        <taxon>Ecdysozoa</taxon>
        <taxon>Arthropoda</taxon>
        <taxon>Hexapoda</taxon>
        <taxon>Insecta</taxon>
        <taxon>Pterygota</taxon>
        <taxon>Neoptera</taxon>
        <taxon>Paraneoptera</taxon>
        <taxon>Hemiptera</taxon>
        <taxon>Heteroptera</taxon>
        <taxon>Panheteroptera</taxon>
        <taxon>Pentatomomorpha</taxon>
        <taxon>Pentatomoidea</taxon>
        <taxon>Pentatomidae</taxon>
        <taxon>Pentatominae</taxon>
        <taxon>Nezara</taxon>
    </lineage>
</organism>
<keyword evidence="2" id="KW-1185">Reference proteome</keyword>
<dbReference type="OrthoDB" id="6599524at2759"/>
<evidence type="ECO:0000313" key="2">
    <source>
        <dbReference type="Proteomes" id="UP001152798"/>
    </source>
</evidence>
<sequence length="266" mass="30603">METAIALNEHILNIRKLFGVKRDALCVYQVLSNCFMSRPMTKHIIEEIIQRIIGFSLMDSTNADNICKYVYIMSLQKDEGVGITIRRIFLYNLESLFKDRDNKSIIKNSLMYRNLVHFFLCATHYMRNPMKPPVNDLVSALLILIHSLNCSENEEDLEVFAHAVAWIGGYFNNSDETNVTWLAWREALDNLRQRITEGKGGVWALCCLEAGTNSGKLSMQHLPFYAERLLQWQKQTLLGMSNIIPLPTSCVNFFNLSNILNFIQNV</sequence>
<dbReference type="AlphaFoldDB" id="A0A9P0HD51"/>
<dbReference type="EMBL" id="OV725080">
    <property type="protein sequence ID" value="CAH1399742.1"/>
    <property type="molecule type" value="Genomic_DNA"/>
</dbReference>
<name>A0A9P0HD51_NEZVI</name>
<protein>
    <submittedName>
        <fullName evidence="1">Uncharacterized protein</fullName>
    </submittedName>
</protein>
<gene>
    <name evidence="1" type="ORF">NEZAVI_LOCUS9129</name>
</gene>
<proteinExistence type="predicted"/>
<reference evidence="1" key="1">
    <citation type="submission" date="2022-01" db="EMBL/GenBank/DDBJ databases">
        <authorList>
            <person name="King R."/>
        </authorList>
    </citation>
    <scope>NUCLEOTIDE SEQUENCE</scope>
</reference>
<evidence type="ECO:0000313" key="1">
    <source>
        <dbReference type="EMBL" id="CAH1399742.1"/>
    </source>
</evidence>